<gene>
    <name evidence="2" type="ORF">AWB64_00435</name>
</gene>
<dbReference type="RefSeq" id="WP_060816951.1">
    <property type="nucleotide sequence ID" value="NZ_FCOC02000001.1"/>
</dbReference>
<feature type="transmembrane region" description="Helical" evidence="1">
    <location>
        <begin position="38"/>
        <end position="56"/>
    </location>
</feature>
<dbReference type="EMBL" id="FCOC02000001">
    <property type="protein sequence ID" value="SAL11747.1"/>
    <property type="molecule type" value="Genomic_DNA"/>
</dbReference>
<dbReference type="OrthoDB" id="9107680at2"/>
<organism evidence="2 3">
    <name type="scientific">Caballeronia sordidicola</name>
    <name type="common">Burkholderia sordidicola</name>
    <dbReference type="NCBI Taxonomy" id="196367"/>
    <lineage>
        <taxon>Bacteria</taxon>
        <taxon>Pseudomonadati</taxon>
        <taxon>Pseudomonadota</taxon>
        <taxon>Betaproteobacteria</taxon>
        <taxon>Burkholderiales</taxon>
        <taxon>Burkholderiaceae</taxon>
        <taxon>Caballeronia</taxon>
    </lineage>
</organism>
<keyword evidence="1" id="KW-0472">Membrane</keyword>
<dbReference type="AlphaFoldDB" id="A0A158EW30"/>
<dbReference type="Proteomes" id="UP000054893">
    <property type="component" value="Unassembled WGS sequence"/>
</dbReference>
<evidence type="ECO:0000313" key="2">
    <source>
        <dbReference type="EMBL" id="SAL11747.1"/>
    </source>
</evidence>
<proteinExistence type="predicted"/>
<evidence type="ECO:0008006" key="4">
    <source>
        <dbReference type="Google" id="ProtNLM"/>
    </source>
</evidence>
<evidence type="ECO:0000256" key="1">
    <source>
        <dbReference type="SAM" id="Phobius"/>
    </source>
</evidence>
<protein>
    <recommendedName>
        <fullName evidence="4">Transmembrane protein</fullName>
    </recommendedName>
</protein>
<accession>A0A158EW30</accession>
<name>A0A158EW30_CABSO</name>
<sequence>MILMNLLVALIAGLILFEPFTRAPVSRSVRFTGHRNRAKRAFFQAGAALFAALIIATSEPSPEHVSPVLVLSSSALLAIAGLYWAWRGTRLLKPGKMFSAH</sequence>
<evidence type="ECO:0000313" key="3">
    <source>
        <dbReference type="Proteomes" id="UP000054893"/>
    </source>
</evidence>
<keyword evidence="1" id="KW-0812">Transmembrane</keyword>
<keyword evidence="1" id="KW-1133">Transmembrane helix</keyword>
<reference evidence="2 3" key="1">
    <citation type="submission" date="2016-01" db="EMBL/GenBank/DDBJ databases">
        <authorList>
            <person name="Oliw E.H."/>
        </authorList>
    </citation>
    <scope>NUCLEOTIDE SEQUENCE [LARGE SCALE GENOMIC DNA]</scope>
    <source>
        <strain evidence="2">LMG 22029</strain>
    </source>
</reference>
<feature type="transmembrane region" description="Helical" evidence="1">
    <location>
        <begin position="68"/>
        <end position="86"/>
    </location>
</feature>